<evidence type="ECO:0000256" key="18">
    <source>
        <dbReference type="ARBA" id="ARBA00023274"/>
    </source>
</evidence>
<dbReference type="GO" id="GO:0006412">
    <property type="term" value="P:translation"/>
    <property type="evidence" value="ECO:0007669"/>
    <property type="project" value="InterPro"/>
</dbReference>
<evidence type="ECO:0000256" key="3">
    <source>
        <dbReference type="ARBA" id="ARBA00007320"/>
    </source>
</evidence>
<evidence type="ECO:0000256" key="28">
    <source>
        <dbReference type="RuleBase" id="RU003888"/>
    </source>
</evidence>
<evidence type="ECO:0000256" key="8">
    <source>
        <dbReference type="ARBA" id="ARBA00022741"/>
    </source>
</evidence>
<keyword evidence="13" id="KW-0408">Iron</keyword>
<dbReference type="InterPro" id="IPR010614">
    <property type="entry name" value="RAD3-like_helicase_DEAD"/>
</dbReference>
<dbReference type="GO" id="GO:0003735">
    <property type="term" value="F:structural constituent of ribosome"/>
    <property type="evidence" value="ECO:0007669"/>
    <property type="project" value="InterPro"/>
</dbReference>
<dbReference type="Proteomes" id="UP000091918">
    <property type="component" value="Unassembled WGS sequence"/>
</dbReference>
<keyword evidence="11" id="KW-0067">ATP-binding</keyword>
<evidence type="ECO:0000256" key="17">
    <source>
        <dbReference type="ARBA" id="ARBA00023242"/>
    </source>
</evidence>
<dbReference type="SUPFAM" id="SSF52080">
    <property type="entry name" value="Ribosomal proteins L15p and L18e"/>
    <property type="match status" value="1"/>
</dbReference>
<evidence type="ECO:0000256" key="20">
    <source>
        <dbReference type="ARBA" id="ARBA00029709"/>
    </source>
</evidence>
<dbReference type="GO" id="GO:0003677">
    <property type="term" value="F:DNA binding"/>
    <property type="evidence" value="ECO:0007669"/>
    <property type="project" value="UniProtKB-KW"/>
</dbReference>
<dbReference type="PROSITE" id="PS00690">
    <property type="entry name" value="DEAH_ATP_HELICASE"/>
    <property type="match status" value="1"/>
</dbReference>
<evidence type="ECO:0000256" key="24">
    <source>
        <dbReference type="ARBA" id="ARBA00045008"/>
    </source>
</evidence>
<feature type="region of interest" description="Disordered" evidence="29">
    <location>
        <begin position="904"/>
        <end position="940"/>
    </location>
</feature>
<dbReference type="PROSITE" id="PS00475">
    <property type="entry name" value="RIBOSOMAL_L15"/>
    <property type="match status" value="1"/>
</dbReference>
<keyword evidence="16" id="KW-0413">Isomerase</keyword>
<dbReference type="Pfam" id="PF00828">
    <property type="entry name" value="Ribosomal_L27A"/>
    <property type="match status" value="1"/>
</dbReference>
<dbReference type="HAMAP" id="MF_01341">
    <property type="entry name" value="Ribosomal_uL15"/>
    <property type="match status" value="1"/>
</dbReference>
<dbReference type="GO" id="GO:0005634">
    <property type="term" value="C:nucleus"/>
    <property type="evidence" value="ECO:0007669"/>
    <property type="project" value="UniProtKB-SubCell"/>
</dbReference>
<comment type="caution">
    <text evidence="31">The sequence shown here is derived from an EMBL/GenBank/DDBJ whole genome shotgun (WGS) entry which is preliminary data.</text>
</comment>
<evidence type="ECO:0000256" key="29">
    <source>
        <dbReference type="SAM" id="MobiDB-lite"/>
    </source>
</evidence>
<protein>
    <recommendedName>
        <fullName evidence="6">ATP-dependent DNA helicase CHL1</fullName>
        <ecNumber evidence="22">5.6.2.3</ecNumber>
    </recommendedName>
    <alternativeName>
        <fullName evidence="5">ATP-dependent DNA helicase chl1</fullName>
    </alternativeName>
    <alternativeName>
        <fullName evidence="20">Chromosome loss protein 1</fullName>
    </alternativeName>
    <alternativeName>
        <fullName evidence="23 24">DNA 5'-3' helicase CHL1</fullName>
    </alternativeName>
    <alternativeName>
        <fullName evidence="27">L29</fullName>
    </alternativeName>
    <alternativeName>
        <fullName evidence="21">Large ribosomal subunit protein uL15</fullName>
    </alternativeName>
</protein>
<dbReference type="Gene3D" id="3.100.10.10">
    <property type="match status" value="1"/>
</dbReference>
<dbReference type="InterPro" id="IPR006555">
    <property type="entry name" value="ATP-dep_Helicase_C"/>
</dbReference>
<evidence type="ECO:0000256" key="2">
    <source>
        <dbReference type="ARBA" id="ARBA00004123"/>
    </source>
</evidence>
<comment type="function">
    <text evidence="25">ATP-dependent DNA helicase important for chromosome transmission and normal cell cycle progression in G(2)/M. May have a role in changing DNA topology to allow the loading of proteins involved in maintaining sister chromatid cohesion in the vicinity of the centromeres. Has a specific role in chromosome segregation during meiosis II.</text>
</comment>
<dbReference type="PANTHER" id="PTHR11472:SF41">
    <property type="entry name" value="ATP-DEPENDENT DNA HELICASE DDX11-RELATED"/>
    <property type="match status" value="1"/>
</dbReference>
<comment type="catalytic activity">
    <reaction evidence="26">
        <text>ATP + H2O = ADP + phosphate + H(+)</text>
        <dbReference type="Rhea" id="RHEA:13065"/>
        <dbReference type="ChEBI" id="CHEBI:15377"/>
        <dbReference type="ChEBI" id="CHEBI:15378"/>
        <dbReference type="ChEBI" id="CHEBI:30616"/>
        <dbReference type="ChEBI" id="CHEBI:43474"/>
        <dbReference type="ChEBI" id="CHEBI:456216"/>
        <dbReference type="EC" id="5.6.2.3"/>
    </reaction>
</comment>
<evidence type="ECO:0000313" key="32">
    <source>
        <dbReference type="Proteomes" id="UP000091918"/>
    </source>
</evidence>
<organism evidence="31 32">
    <name type="scientific">Emergomyces africanus</name>
    <dbReference type="NCBI Taxonomy" id="1955775"/>
    <lineage>
        <taxon>Eukaryota</taxon>
        <taxon>Fungi</taxon>
        <taxon>Dikarya</taxon>
        <taxon>Ascomycota</taxon>
        <taxon>Pezizomycotina</taxon>
        <taxon>Eurotiomycetes</taxon>
        <taxon>Eurotiomycetidae</taxon>
        <taxon>Onygenales</taxon>
        <taxon>Ajellomycetaceae</taxon>
        <taxon>Emergomyces</taxon>
    </lineage>
</organism>
<keyword evidence="12 28" id="KW-0689">Ribosomal protein</keyword>
<evidence type="ECO:0000256" key="7">
    <source>
        <dbReference type="ARBA" id="ARBA00022723"/>
    </source>
</evidence>
<dbReference type="SMART" id="SM00491">
    <property type="entry name" value="HELICc2"/>
    <property type="match status" value="1"/>
</dbReference>
<dbReference type="SMART" id="SM00488">
    <property type="entry name" value="DEXDc2"/>
    <property type="match status" value="1"/>
</dbReference>
<proteinExistence type="inferred from homology"/>
<keyword evidence="15" id="KW-0238">DNA-binding</keyword>
<name>A0A1B7NXU3_9EURO</name>
<dbReference type="InterPro" id="IPR006554">
    <property type="entry name" value="Helicase-like_DEXD_c2"/>
</dbReference>
<feature type="domain" description="Helicase ATP-binding" evidence="30">
    <location>
        <begin position="4"/>
        <end position="398"/>
    </location>
</feature>
<keyword evidence="8" id="KW-0547">Nucleotide-binding</keyword>
<evidence type="ECO:0000256" key="10">
    <source>
        <dbReference type="ARBA" id="ARBA00022806"/>
    </source>
</evidence>
<dbReference type="CDD" id="cd18788">
    <property type="entry name" value="SF2_C_XPD"/>
    <property type="match status" value="1"/>
</dbReference>
<evidence type="ECO:0000256" key="22">
    <source>
        <dbReference type="ARBA" id="ARBA00044969"/>
    </source>
</evidence>
<dbReference type="OrthoDB" id="267079at2759"/>
<keyword evidence="17" id="KW-0539">Nucleus</keyword>
<evidence type="ECO:0000256" key="16">
    <source>
        <dbReference type="ARBA" id="ARBA00023235"/>
    </source>
</evidence>
<dbReference type="GO" id="GO:0051536">
    <property type="term" value="F:iron-sulfur cluster binding"/>
    <property type="evidence" value="ECO:0007669"/>
    <property type="project" value="UniProtKB-KW"/>
</dbReference>
<dbReference type="AlphaFoldDB" id="A0A1B7NXU3"/>
<gene>
    <name evidence="31" type="ORF">ACJ72_04065</name>
</gene>
<evidence type="ECO:0000259" key="30">
    <source>
        <dbReference type="PROSITE" id="PS51193"/>
    </source>
</evidence>
<evidence type="ECO:0000256" key="27">
    <source>
        <dbReference type="ARBA" id="ARBA00080124"/>
    </source>
</evidence>
<evidence type="ECO:0000256" key="14">
    <source>
        <dbReference type="ARBA" id="ARBA00023014"/>
    </source>
</evidence>
<dbReference type="FunFam" id="3.40.50.300:FF:001372">
    <property type="entry name" value="ATP-dependent DNA helicase chl1"/>
    <property type="match status" value="1"/>
</dbReference>
<dbReference type="GO" id="GO:0015934">
    <property type="term" value="C:large ribosomal subunit"/>
    <property type="evidence" value="ECO:0007669"/>
    <property type="project" value="InterPro"/>
</dbReference>
<dbReference type="Gene3D" id="3.40.50.300">
    <property type="entry name" value="P-loop containing nucleotide triphosphate hydrolases"/>
    <property type="match status" value="2"/>
</dbReference>
<evidence type="ECO:0000256" key="19">
    <source>
        <dbReference type="ARBA" id="ARBA00023306"/>
    </source>
</evidence>
<dbReference type="GO" id="GO:0034085">
    <property type="term" value="P:establishment of sister chromatid cohesion"/>
    <property type="evidence" value="ECO:0007669"/>
    <property type="project" value="TreeGrafter"/>
</dbReference>
<dbReference type="InterPro" id="IPR036227">
    <property type="entry name" value="Ribosomal_uL15/eL18_sf"/>
</dbReference>
<keyword evidence="32" id="KW-1185">Reference proteome</keyword>
<evidence type="ECO:0000256" key="6">
    <source>
        <dbReference type="ARBA" id="ARBA00017386"/>
    </source>
</evidence>
<dbReference type="InterPro" id="IPR001196">
    <property type="entry name" value="Ribosomal_uL15_CS"/>
</dbReference>
<feature type="compositionally biased region" description="Basic and acidic residues" evidence="29">
    <location>
        <begin position="75"/>
        <end position="91"/>
    </location>
</feature>
<keyword evidence="10" id="KW-0347">Helicase</keyword>
<evidence type="ECO:0000256" key="9">
    <source>
        <dbReference type="ARBA" id="ARBA00022801"/>
    </source>
</evidence>
<dbReference type="NCBIfam" id="TIGR00604">
    <property type="entry name" value="rad3"/>
    <property type="match status" value="1"/>
</dbReference>
<evidence type="ECO:0000256" key="25">
    <source>
        <dbReference type="ARBA" id="ARBA00045702"/>
    </source>
</evidence>
<keyword evidence="19" id="KW-0131">Cell cycle</keyword>
<evidence type="ECO:0000256" key="13">
    <source>
        <dbReference type="ARBA" id="ARBA00023004"/>
    </source>
</evidence>
<comment type="similarity">
    <text evidence="4">Belongs to the DEAD box helicase family. DEAH subfamily. DDX11/CHL1 sub-subfamily.</text>
</comment>
<comment type="subcellular location">
    <subcellularLocation>
        <location evidence="2">Nucleus</location>
    </subcellularLocation>
</comment>
<evidence type="ECO:0000256" key="21">
    <source>
        <dbReference type="ARBA" id="ARBA00035200"/>
    </source>
</evidence>
<evidence type="ECO:0000256" key="23">
    <source>
        <dbReference type="ARBA" id="ARBA00044998"/>
    </source>
</evidence>
<dbReference type="InterPro" id="IPR002464">
    <property type="entry name" value="DNA/RNA_helicase_DEAH_CS"/>
</dbReference>
<evidence type="ECO:0000256" key="1">
    <source>
        <dbReference type="ARBA" id="ARBA00001966"/>
    </source>
</evidence>
<dbReference type="Pfam" id="PF13307">
    <property type="entry name" value="Helicase_C_2"/>
    <property type="match status" value="1"/>
</dbReference>
<dbReference type="InterPro" id="IPR014013">
    <property type="entry name" value="Helic_SF1/SF2_ATP-bd_DinG/Rad3"/>
</dbReference>
<evidence type="ECO:0000256" key="5">
    <source>
        <dbReference type="ARBA" id="ARBA00016387"/>
    </source>
</evidence>
<evidence type="ECO:0000313" key="31">
    <source>
        <dbReference type="EMBL" id="OAX81591.1"/>
    </source>
</evidence>
<keyword evidence="18 28" id="KW-0687">Ribonucleoprotein</keyword>
<dbReference type="PROSITE" id="PS51193">
    <property type="entry name" value="HELICASE_ATP_BIND_2"/>
    <property type="match status" value="1"/>
</dbReference>
<dbReference type="GO" id="GO:0005524">
    <property type="term" value="F:ATP binding"/>
    <property type="evidence" value="ECO:0007669"/>
    <property type="project" value="UniProtKB-KW"/>
</dbReference>
<dbReference type="GO" id="GO:0016818">
    <property type="term" value="F:hydrolase activity, acting on acid anhydrides, in phosphorus-containing anhydrides"/>
    <property type="evidence" value="ECO:0007669"/>
    <property type="project" value="InterPro"/>
</dbReference>
<evidence type="ECO:0000256" key="12">
    <source>
        <dbReference type="ARBA" id="ARBA00022980"/>
    </source>
</evidence>
<dbReference type="GO" id="GO:0043139">
    <property type="term" value="F:5'-3' DNA helicase activity"/>
    <property type="evidence" value="ECO:0007669"/>
    <property type="project" value="UniProtKB-EC"/>
</dbReference>
<dbReference type="InterPro" id="IPR013020">
    <property type="entry name" value="Rad3/Chl1-like"/>
</dbReference>
<dbReference type="PANTHER" id="PTHR11472">
    <property type="entry name" value="DNA REPAIR DEAD HELICASE RAD3/XP-D SUBFAMILY MEMBER"/>
    <property type="match status" value="1"/>
</dbReference>
<accession>A0A1B7NXU3</accession>
<dbReference type="FunFam" id="3.40.50.300:FF:002774">
    <property type="entry name" value="ATP-dependent DNA helicase chl1"/>
    <property type="match status" value="1"/>
</dbReference>
<keyword evidence="9" id="KW-0378">Hydrolase</keyword>
<dbReference type="EC" id="5.6.2.3" evidence="22"/>
<sequence>MSPVEKNFHHPFIPYDIQRQFMQALYDCIQEGKVGIFESPTADGEPEWILEHSRREKTKSAREKRKQLEDRLAKVRAEEERQRKMFEDGNHPSKRRRLKVENAGSGQEDESQFELEDYYSGDEDRAVADTASTSDGVFSSHTLALLEKLKGGPVDTHADYEPDDEIHVFYCSRTHSQLTQFAHDLQRVLLPASVPPELGDDNIASTDNTPPVVDTLEESVKHLSLGSRKTLCINPKVRVLGNSTAINERCLEIQRPETPAEHKCPFVPNKENETLVNDFRDHTLAKVRDIEDIGKIGSKIGICPYYASRSIIKYSEIVTLPYPLLLQRSAREALNISLKNHVVIIDEAHNLMDAISNIHSVSMSLSQLQLAIYQLTTYARKYKTRLKGRNREYVTQVIRLVNSISDYLKTVLERKQPEEGSLLPSDIMTGKGVDQINPHKLSRYLHESKLARKVDGFIEQSSMESHADTNGTRSSVPVLFQVQSFLLSLMNPSSEGKLFYEISKNDVLLKYMLLDPTNHFREIVEDARTVILAGGTMSPMQDYADHLFPYLDPDQLKTFSYGHVIPPDNLTAIPMSKGAFNTEFDFTYGKRNEESMIIDLGRTIAALCRVIPDGVVVFFPSYDYLNQVLAIWKKVIPSTRSSIIDSIKRSKAVFHESQAEATSTEELLHDYSSVINAGSGGGALLLSVMGGKLSEGINFSDKLGRGVIVVGLPFPNIRSAVWQAKIRHVEHKAYELSSPGASSLGQRHEGQALSEESRRLKAKAAGREFYENACMRTVNQCIGRAIRHQGDYAAILMMDRRYCSPRIQSKLPNWIRQTLATGASEQAVEKTIGNISGFFRRKRAMNIITTGDNQSPVAHIKRERESRPESATIVVVVVVKSHLNAQHPHSLVVESSTVDKMPTRLSKTRKSRGHVSAGYGRVGKHRKHPGGRGMAGGQHHHRTNLDKYHPGYFGKVGMRHFHKLQNHYWKPVINLDKLWSLIPAETRDAYVKNQKTDTAPVLDLLPLGYSKVLGKGRLPEIPVVVRARYFSKEAERKIKEAGGVAELVA</sequence>
<dbReference type="InterPro" id="IPR021131">
    <property type="entry name" value="Ribosomal_uL15/eL18"/>
</dbReference>
<dbReference type="EMBL" id="LGUA01000447">
    <property type="protein sequence ID" value="OAX81591.1"/>
    <property type="molecule type" value="Genomic_DNA"/>
</dbReference>
<keyword evidence="7" id="KW-0479">Metal-binding</keyword>
<dbReference type="GO" id="GO:0046872">
    <property type="term" value="F:metal ion binding"/>
    <property type="evidence" value="ECO:0007669"/>
    <property type="project" value="UniProtKB-KW"/>
</dbReference>
<dbReference type="GO" id="GO:0006974">
    <property type="term" value="P:DNA damage response"/>
    <property type="evidence" value="ECO:0007669"/>
    <property type="project" value="UniProtKB-ARBA"/>
</dbReference>
<dbReference type="FunFam" id="3.100.10.10:FF:000002">
    <property type="entry name" value="60S ribosomal protein L27a"/>
    <property type="match status" value="1"/>
</dbReference>
<dbReference type="InterPro" id="IPR027417">
    <property type="entry name" value="P-loop_NTPase"/>
</dbReference>
<evidence type="ECO:0000256" key="11">
    <source>
        <dbReference type="ARBA" id="ARBA00022840"/>
    </source>
</evidence>
<dbReference type="GO" id="GO:0006139">
    <property type="term" value="P:nucleobase-containing compound metabolic process"/>
    <property type="evidence" value="ECO:0007669"/>
    <property type="project" value="InterPro"/>
</dbReference>
<dbReference type="STRING" id="1658172.A0A1B7NXU3"/>
<dbReference type="Pfam" id="PF06733">
    <property type="entry name" value="DEAD_2"/>
    <property type="match status" value="1"/>
</dbReference>
<dbReference type="InterPro" id="IPR045028">
    <property type="entry name" value="DinG/Rad3-like"/>
</dbReference>
<evidence type="ECO:0000256" key="26">
    <source>
        <dbReference type="ARBA" id="ARBA00048954"/>
    </source>
</evidence>
<keyword evidence="14" id="KW-0411">Iron-sulfur</keyword>
<evidence type="ECO:0000256" key="15">
    <source>
        <dbReference type="ARBA" id="ARBA00023125"/>
    </source>
</evidence>
<dbReference type="InterPro" id="IPR030878">
    <property type="entry name" value="Ribosomal_uL15"/>
</dbReference>
<comment type="similarity">
    <text evidence="3 28">Belongs to the universal ribosomal protein uL15 family.</text>
</comment>
<evidence type="ECO:0000256" key="4">
    <source>
        <dbReference type="ARBA" id="ARBA00008435"/>
    </source>
</evidence>
<reference evidence="31 32" key="1">
    <citation type="submission" date="2015-07" db="EMBL/GenBank/DDBJ databases">
        <title>Emmonsia species relationships and genome sequence.</title>
        <authorList>
            <person name="Cuomo C.A."/>
            <person name="Schwartz I.S."/>
            <person name="Kenyon C."/>
            <person name="de Hoog G.S."/>
            <person name="Govender N.P."/>
            <person name="Botha A."/>
            <person name="Moreno L."/>
            <person name="de Vries M."/>
            <person name="Munoz J.F."/>
            <person name="Stielow J.B."/>
        </authorList>
    </citation>
    <scope>NUCLEOTIDE SEQUENCE [LARGE SCALE GENOMIC DNA]</scope>
    <source>
        <strain evidence="31 32">CBS 136260</strain>
    </source>
</reference>
<feature type="region of interest" description="Disordered" evidence="29">
    <location>
        <begin position="75"/>
        <end position="113"/>
    </location>
</feature>
<comment type="cofactor">
    <cofactor evidence="1">
        <name>[4Fe-4S] cluster</name>
        <dbReference type="ChEBI" id="CHEBI:49883"/>
    </cofactor>
</comment>